<gene>
    <name evidence="7" type="ORF">T459_12335</name>
</gene>
<dbReference type="EMBL" id="AYRZ02000004">
    <property type="protein sequence ID" value="PHT83892.1"/>
    <property type="molecule type" value="Genomic_DNA"/>
</dbReference>
<reference evidence="7 8" key="2">
    <citation type="journal article" date="2017" name="Genome Biol.">
        <title>New reference genome sequences of hot pepper reveal the massive evolution of plant disease-resistance genes by retroduplication.</title>
        <authorList>
            <person name="Kim S."/>
            <person name="Park J."/>
            <person name="Yeom S.I."/>
            <person name="Kim Y.M."/>
            <person name="Seo E."/>
            <person name="Kim K.T."/>
            <person name="Kim M.S."/>
            <person name="Lee J.M."/>
            <person name="Cheong K."/>
            <person name="Shin H.S."/>
            <person name="Kim S.B."/>
            <person name="Han K."/>
            <person name="Lee J."/>
            <person name="Park M."/>
            <person name="Lee H.A."/>
            <person name="Lee H.Y."/>
            <person name="Lee Y."/>
            <person name="Oh S."/>
            <person name="Lee J.H."/>
            <person name="Choi E."/>
            <person name="Choi E."/>
            <person name="Lee S.E."/>
            <person name="Jeon J."/>
            <person name="Kim H."/>
            <person name="Choi G."/>
            <person name="Song H."/>
            <person name="Lee J."/>
            <person name="Lee S.C."/>
            <person name="Kwon J.K."/>
            <person name="Lee H.Y."/>
            <person name="Koo N."/>
            <person name="Hong Y."/>
            <person name="Kim R.W."/>
            <person name="Kang W.H."/>
            <person name="Huh J.H."/>
            <person name="Kang B.C."/>
            <person name="Yang T.J."/>
            <person name="Lee Y.H."/>
            <person name="Bennetzen J.L."/>
            <person name="Choi D."/>
        </authorList>
    </citation>
    <scope>NUCLEOTIDE SEQUENCE [LARGE SCALE GENOMIC DNA]</scope>
    <source>
        <strain evidence="8">cv. CM334</strain>
    </source>
</reference>
<dbReference type="InterPro" id="IPR034666">
    <property type="entry name" value="ARPC2/4"/>
</dbReference>
<keyword evidence="5" id="KW-0206">Cytoskeleton</keyword>
<organism evidence="7 8">
    <name type="scientific">Capsicum annuum</name>
    <name type="common">Capsicum pepper</name>
    <dbReference type="NCBI Taxonomy" id="4072"/>
    <lineage>
        <taxon>Eukaryota</taxon>
        <taxon>Viridiplantae</taxon>
        <taxon>Streptophyta</taxon>
        <taxon>Embryophyta</taxon>
        <taxon>Tracheophyta</taxon>
        <taxon>Spermatophyta</taxon>
        <taxon>Magnoliopsida</taxon>
        <taxon>eudicotyledons</taxon>
        <taxon>Gunneridae</taxon>
        <taxon>Pentapetalae</taxon>
        <taxon>asterids</taxon>
        <taxon>lamiids</taxon>
        <taxon>Solanales</taxon>
        <taxon>Solanaceae</taxon>
        <taxon>Solanoideae</taxon>
        <taxon>Capsiceae</taxon>
        <taxon>Capsicum</taxon>
    </lineage>
</organism>
<dbReference type="GO" id="GO:0005829">
    <property type="term" value="C:cytosol"/>
    <property type="evidence" value="ECO:0000318"/>
    <property type="project" value="GO_Central"/>
</dbReference>
<accession>A0A2G2ZPH8</accession>
<feature type="domain" description="Flavodoxin-like" evidence="6">
    <location>
        <begin position="1"/>
        <end position="148"/>
    </location>
</feature>
<dbReference type="InterPro" id="IPR029039">
    <property type="entry name" value="Flavoprotein-like_sf"/>
</dbReference>
<evidence type="ECO:0000313" key="8">
    <source>
        <dbReference type="Proteomes" id="UP000222542"/>
    </source>
</evidence>
<dbReference type="GO" id="GO:0010181">
    <property type="term" value="F:FMN binding"/>
    <property type="evidence" value="ECO:0000318"/>
    <property type="project" value="GO_Central"/>
</dbReference>
<dbReference type="STRING" id="4072.A0A2G2ZPH8"/>
<keyword evidence="2" id="KW-0963">Cytoplasm</keyword>
<dbReference type="InterPro" id="IPR008254">
    <property type="entry name" value="Flavodoxin/NO_synth"/>
</dbReference>
<dbReference type="AlphaFoldDB" id="A0A2G2ZPH8"/>
<dbReference type="GO" id="GO:0030041">
    <property type="term" value="P:actin filament polymerization"/>
    <property type="evidence" value="ECO:0007669"/>
    <property type="project" value="InterPro"/>
</dbReference>
<dbReference type="GO" id="GO:0034314">
    <property type="term" value="P:Arp2/3 complex-mediated actin nucleation"/>
    <property type="evidence" value="ECO:0007669"/>
    <property type="project" value="InterPro"/>
</dbReference>
<evidence type="ECO:0000313" key="7">
    <source>
        <dbReference type="EMBL" id="PHT83892.1"/>
    </source>
</evidence>
<keyword evidence="3" id="KW-0285">Flavoprotein</keyword>
<dbReference type="PANTHER" id="PTHR19384">
    <property type="entry name" value="NITRIC OXIDE SYNTHASE-RELATED"/>
    <property type="match status" value="1"/>
</dbReference>
<evidence type="ECO:0000256" key="4">
    <source>
        <dbReference type="ARBA" id="ARBA00023203"/>
    </source>
</evidence>
<dbReference type="Pfam" id="PF00258">
    <property type="entry name" value="Flavodoxin_1"/>
    <property type="match status" value="1"/>
</dbReference>
<reference evidence="7 8" key="1">
    <citation type="journal article" date="2014" name="Nat. Genet.">
        <title>Genome sequence of the hot pepper provides insights into the evolution of pungency in Capsicum species.</title>
        <authorList>
            <person name="Kim S."/>
            <person name="Park M."/>
            <person name="Yeom S.I."/>
            <person name="Kim Y.M."/>
            <person name="Lee J.M."/>
            <person name="Lee H.A."/>
            <person name="Seo E."/>
            <person name="Choi J."/>
            <person name="Cheong K."/>
            <person name="Kim K.T."/>
            <person name="Jung K."/>
            <person name="Lee G.W."/>
            <person name="Oh S.K."/>
            <person name="Bae C."/>
            <person name="Kim S.B."/>
            <person name="Lee H.Y."/>
            <person name="Kim S.Y."/>
            <person name="Kim M.S."/>
            <person name="Kang B.C."/>
            <person name="Jo Y.D."/>
            <person name="Yang H.B."/>
            <person name="Jeong H.J."/>
            <person name="Kang W.H."/>
            <person name="Kwon J.K."/>
            <person name="Shin C."/>
            <person name="Lim J.Y."/>
            <person name="Park J.H."/>
            <person name="Huh J.H."/>
            <person name="Kim J.S."/>
            <person name="Kim B.D."/>
            <person name="Cohen O."/>
            <person name="Paran I."/>
            <person name="Suh M.C."/>
            <person name="Lee S.B."/>
            <person name="Kim Y.K."/>
            <person name="Shin Y."/>
            <person name="Noh S.J."/>
            <person name="Park J."/>
            <person name="Seo Y.S."/>
            <person name="Kwon S.Y."/>
            <person name="Kim H.A."/>
            <person name="Park J.M."/>
            <person name="Kim H.J."/>
            <person name="Choi S.B."/>
            <person name="Bosland P.W."/>
            <person name="Reeves G."/>
            <person name="Jo S.H."/>
            <person name="Lee B.W."/>
            <person name="Cho H.T."/>
            <person name="Choi H.S."/>
            <person name="Lee M.S."/>
            <person name="Yu Y."/>
            <person name="Do Choi Y."/>
            <person name="Park B.S."/>
            <person name="van Deynze A."/>
            <person name="Ashrafi H."/>
            <person name="Hill T."/>
            <person name="Kim W.T."/>
            <person name="Pai H.S."/>
            <person name="Ahn H.K."/>
            <person name="Yeam I."/>
            <person name="Giovannoni J.J."/>
            <person name="Rose J.K."/>
            <person name="Sorensen I."/>
            <person name="Lee S.J."/>
            <person name="Kim R.W."/>
            <person name="Choi I.Y."/>
            <person name="Choi B.S."/>
            <person name="Lim J.S."/>
            <person name="Lee Y.H."/>
            <person name="Choi D."/>
        </authorList>
    </citation>
    <scope>NUCLEOTIDE SEQUENCE [LARGE SCALE GENOMIC DNA]</scope>
    <source>
        <strain evidence="8">cv. CM334</strain>
    </source>
</reference>
<sequence>MMQCAGCLQADKVTVIFPMRFSDSIDNILATSFLQDDYASNDDLYEEKLKKETIAFFMVATYGDGEPTDNAARFYTCFTNLQWVVWLQYLTYFVFGLGNRQYEYFNKMGKVIDEQLSEQGAKCLVPVGLGDDDQCIEDNFSTWQEQLWPELDQILRYENDASSATTPYITAIPKYRLVIHDTTMSLEDKHTIMANVNVAVQREVHTPESDRSCIHLEFDMSDTGISVRRARATVHRNCDGPSVPTFGPGQKLSPLDSFDVTFGGPSRLRWSIDCYRRTWEENRSTASVRRQASTVRRASDGPST</sequence>
<dbReference type="GO" id="GO:0003958">
    <property type="term" value="F:NADPH-hemoprotein reductase activity"/>
    <property type="evidence" value="ECO:0000318"/>
    <property type="project" value="GO_Central"/>
</dbReference>
<dbReference type="GO" id="GO:0003779">
    <property type="term" value="F:actin binding"/>
    <property type="evidence" value="ECO:0007669"/>
    <property type="project" value="UniProtKB-KW"/>
</dbReference>
<dbReference type="InterPro" id="IPR001094">
    <property type="entry name" value="Flavdoxin-like"/>
</dbReference>
<proteinExistence type="predicted"/>
<name>A0A2G2ZPH8_CAPAN</name>
<dbReference type="Gene3D" id="2.40.30.10">
    <property type="entry name" value="Translation factors"/>
    <property type="match status" value="1"/>
</dbReference>
<keyword evidence="4" id="KW-0009">Actin-binding</keyword>
<dbReference type="SUPFAM" id="SSF69645">
    <property type="entry name" value="Arp2/3 complex subunits"/>
    <property type="match status" value="1"/>
</dbReference>
<dbReference type="GO" id="GO:0005885">
    <property type="term" value="C:Arp2/3 protein complex"/>
    <property type="evidence" value="ECO:0007669"/>
    <property type="project" value="InterPro"/>
</dbReference>
<keyword evidence="8" id="KW-1185">Reference proteome</keyword>
<evidence type="ECO:0000256" key="1">
    <source>
        <dbReference type="ARBA" id="ARBA00004245"/>
    </source>
</evidence>
<evidence type="ECO:0000259" key="6">
    <source>
        <dbReference type="PROSITE" id="PS50902"/>
    </source>
</evidence>
<evidence type="ECO:0000256" key="5">
    <source>
        <dbReference type="ARBA" id="ARBA00023212"/>
    </source>
</evidence>
<protein>
    <recommendedName>
        <fullName evidence="6">Flavodoxin-like domain-containing protein</fullName>
    </recommendedName>
</protein>
<dbReference type="PRINTS" id="PR00369">
    <property type="entry name" value="FLAVODOXIN"/>
</dbReference>
<comment type="caution">
    <text evidence="7">The sequence shown here is derived from an EMBL/GenBank/DDBJ whole genome shotgun (WGS) entry which is preliminary data.</text>
</comment>
<comment type="subcellular location">
    <subcellularLocation>
        <location evidence="1">Cytoplasm</location>
        <location evidence="1">Cytoskeleton</location>
    </subcellularLocation>
</comment>
<dbReference type="GO" id="GO:0050660">
    <property type="term" value="F:flavin adenine dinucleotide binding"/>
    <property type="evidence" value="ECO:0000318"/>
    <property type="project" value="GO_Central"/>
</dbReference>
<dbReference type="Gene3D" id="3.40.50.360">
    <property type="match status" value="1"/>
</dbReference>
<evidence type="ECO:0000256" key="3">
    <source>
        <dbReference type="ARBA" id="ARBA00022630"/>
    </source>
</evidence>
<dbReference type="Gramene" id="PHT83892">
    <property type="protein sequence ID" value="PHT83892"/>
    <property type="gene ID" value="T459_12335"/>
</dbReference>
<evidence type="ECO:0000256" key="2">
    <source>
        <dbReference type="ARBA" id="ARBA00022490"/>
    </source>
</evidence>
<dbReference type="Proteomes" id="UP000222542">
    <property type="component" value="Unassembled WGS sequence"/>
</dbReference>
<dbReference type="PROSITE" id="PS50902">
    <property type="entry name" value="FLAVODOXIN_LIKE"/>
    <property type="match status" value="1"/>
</dbReference>
<dbReference type="PANTHER" id="PTHR19384:SF111">
    <property type="entry name" value="NADPH--CYTOCHROME P450 REDUCTASE 1"/>
    <property type="match status" value="1"/>
</dbReference>
<dbReference type="SUPFAM" id="SSF52218">
    <property type="entry name" value="Flavoproteins"/>
    <property type="match status" value="1"/>
</dbReference>